<organism evidence="1 2">
    <name type="scientific">Daphnia magna</name>
    <dbReference type="NCBI Taxonomy" id="35525"/>
    <lineage>
        <taxon>Eukaryota</taxon>
        <taxon>Metazoa</taxon>
        <taxon>Ecdysozoa</taxon>
        <taxon>Arthropoda</taxon>
        <taxon>Crustacea</taxon>
        <taxon>Branchiopoda</taxon>
        <taxon>Diplostraca</taxon>
        <taxon>Cladocera</taxon>
        <taxon>Anomopoda</taxon>
        <taxon>Daphniidae</taxon>
        <taxon>Daphnia</taxon>
    </lineage>
</organism>
<comment type="caution">
    <text evidence="1">The sequence shown here is derived from an EMBL/GenBank/DDBJ whole genome shotgun (WGS) entry which is preliminary data.</text>
</comment>
<dbReference type="Proteomes" id="UP001234178">
    <property type="component" value="Unassembled WGS sequence"/>
</dbReference>
<name>A0ABR0A8T3_9CRUS</name>
<gene>
    <name evidence="1" type="ORF">OUZ56_003471</name>
</gene>
<accession>A0ABR0A8T3</accession>
<evidence type="ECO:0000313" key="1">
    <source>
        <dbReference type="EMBL" id="KAK4021557.1"/>
    </source>
</evidence>
<reference evidence="1 2" key="1">
    <citation type="journal article" date="2023" name="Nucleic Acids Res.">
        <title>The hologenome of Daphnia magna reveals possible DNA methylation and microbiome-mediated evolution of the host genome.</title>
        <authorList>
            <person name="Chaturvedi A."/>
            <person name="Li X."/>
            <person name="Dhandapani V."/>
            <person name="Marshall H."/>
            <person name="Kissane S."/>
            <person name="Cuenca-Cambronero M."/>
            <person name="Asole G."/>
            <person name="Calvet F."/>
            <person name="Ruiz-Romero M."/>
            <person name="Marangio P."/>
            <person name="Guigo R."/>
            <person name="Rago D."/>
            <person name="Mirbahai L."/>
            <person name="Eastwood N."/>
            <person name="Colbourne J.K."/>
            <person name="Zhou J."/>
            <person name="Mallon E."/>
            <person name="Orsini L."/>
        </authorList>
    </citation>
    <scope>NUCLEOTIDE SEQUENCE [LARGE SCALE GENOMIC DNA]</scope>
    <source>
        <strain evidence="1">LRV0_1</strain>
    </source>
</reference>
<proteinExistence type="predicted"/>
<protein>
    <submittedName>
        <fullName evidence="1">Uncharacterized protein</fullName>
    </submittedName>
</protein>
<evidence type="ECO:0000313" key="2">
    <source>
        <dbReference type="Proteomes" id="UP001234178"/>
    </source>
</evidence>
<dbReference type="EMBL" id="JAOYFB010000036">
    <property type="protein sequence ID" value="KAK4021557.1"/>
    <property type="molecule type" value="Genomic_DNA"/>
</dbReference>
<keyword evidence="2" id="KW-1185">Reference proteome</keyword>
<sequence length="187" mass="21805">MWLALHKRLQKWRLECGRIIREQFQSYTKRSFEYMKILLKQITFKVDGLEAEKKLDGPCHCNVEESDAIEHVFGLPLKTISEIKELERTLGLPSMLQKLESELLLLRRGGRALSDMVYRIMKKLFTDQAPSVRTLVSRWRKNRTMTSSSTFANGYVIPRESVTEKESPQLVTKIQFNNVSYMELASC</sequence>